<dbReference type="RefSeq" id="WP_249039857.1">
    <property type="nucleotide sequence ID" value="NZ_BOQM01000058.1"/>
</dbReference>
<dbReference type="EMBL" id="VFOL01000001">
    <property type="protein sequence ID" value="TQL39144.1"/>
    <property type="molecule type" value="Genomic_DNA"/>
</dbReference>
<dbReference type="InterPro" id="IPR042099">
    <property type="entry name" value="ANL_N_sf"/>
</dbReference>
<reference evidence="4 7" key="2">
    <citation type="submission" date="2021-03" db="EMBL/GenBank/DDBJ databases">
        <title>Whole genome shotgun sequence of Salinispora arenicola NBRC 105043.</title>
        <authorList>
            <person name="Komaki H."/>
            <person name="Tamura T."/>
        </authorList>
    </citation>
    <scope>NUCLEOTIDE SEQUENCE [LARGE SCALE GENOMIC DNA]</scope>
    <source>
        <strain evidence="4 7">NBRC 105043</strain>
    </source>
</reference>
<sequence>MVDRVGRIVARHPERTAVVSATEALDYRELWRRVNAWQQRCLSLGLPAGALVTILSGSGTGLPPAFLGARAAGLVPLLLDEALPQSQLAAVRPAALLRADEDEVRPTEDANPRTLPPEAGYLAFSSGTQGMPKGIVGQAAGLLAFVDWEIARLDVRPGTRVAMLTSPAFDVVYRDLLLPLCAGGELHVADRTVRFAPPAVLPWLADHGIEVLHAVPSLSARWLDAAGPTLDVLAHTLFAGEPLYGRHVRRWRQAAPRTRVVNLYGPTETTLARFHYEVPADCGTGLQPVGRPLPGGEVELVSLGPPSEYGDTRVVVISTPHGSLGYLSETCSPDDLRRLRRERGITRFQTQDRGLLDPVGNLVVAGRVDSLVKRRGAFVDIGRIEAAATELPEVRAACCLQLASDSAIVLAVAGPDPAAAAELRRKLRAPLGADLPDRVVALPSLPLLPGGKVDRRSVRELLNLEDVV</sequence>
<reference evidence="5 6" key="1">
    <citation type="submission" date="2019-06" db="EMBL/GenBank/DDBJ databases">
        <title>Sequencing the genomes of 1000 actinobacteria strains.</title>
        <authorList>
            <person name="Klenk H.-P."/>
        </authorList>
    </citation>
    <scope>NUCLEOTIDE SEQUENCE [LARGE SCALE GENOMIC DNA]</scope>
    <source>
        <strain evidence="5 6">DSM 44819</strain>
    </source>
</reference>
<keyword evidence="2" id="KW-0597">Phosphoprotein</keyword>
<proteinExistence type="predicted"/>
<dbReference type="Gene3D" id="3.40.50.12780">
    <property type="entry name" value="N-terminal domain of ligase-like"/>
    <property type="match status" value="1"/>
</dbReference>
<evidence type="ECO:0000313" key="5">
    <source>
        <dbReference type="EMBL" id="TQL39144.1"/>
    </source>
</evidence>
<evidence type="ECO:0000313" key="4">
    <source>
        <dbReference type="EMBL" id="GIM88050.1"/>
    </source>
</evidence>
<protein>
    <submittedName>
        <fullName evidence="5">Acyl-CoA synthetase (AMP-forming)/AMP-acid ligase II</fullName>
    </submittedName>
</protein>
<dbReference type="Gene3D" id="3.30.300.30">
    <property type="match status" value="1"/>
</dbReference>
<dbReference type="GeneID" id="93773527"/>
<keyword evidence="1" id="KW-0596">Phosphopantetheine</keyword>
<comment type="caution">
    <text evidence="5">The sequence shown here is derived from an EMBL/GenBank/DDBJ whole genome shotgun (WGS) entry which is preliminary data.</text>
</comment>
<dbReference type="InterPro" id="IPR045851">
    <property type="entry name" value="AMP-bd_C_sf"/>
</dbReference>
<feature type="domain" description="AMP-dependent synthetase/ligase" evidence="3">
    <location>
        <begin position="9"/>
        <end position="90"/>
    </location>
</feature>
<dbReference type="Proteomes" id="UP000315983">
    <property type="component" value="Unassembled WGS sequence"/>
</dbReference>
<dbReference type="Proteomes" id="UP000677457">
    <property type="component" value="Unassembled WGS sequence"/>
</dbReference>
<feature type="domain" description="AMP-dependent synthetase/ligase" evidence="3">
    <location>
        <begin position="108"/>
        <end position="327"/>
    </location>
</feature>
<dbReference type="InterPro" id="IPR000873">
    <property type="entry name" value="AMP-dep_synth/lig_dom"/>
</dbReference>
<dbReference type="AlphaFoldDB" id="A0A542XTM3"/>
<evidence type="ECO:0000313" key="7">
    <source>
        <dbReference type="Proteomes" id="UP000677457"/>
    </source>
</evidence>
<keyword evidence="7" id="KW-1185">Reference proteome</keyword>
<name>A0A542XTM3_SALAC</name>
<dbReference type="EMBL" id="BOQM01000058">
    <property type="protein sequence ID" value="GIM88050.1"/>
    <property type="molecule type" value="Genomic_DNA"/>
</dbReference>
<evidence type="ECO:0000313" key="6">
    <source>
        <dbReference type="Proteomes" id="UP000315983"/>
    </source>
</evidence>
<keyword evidence="5" id="KW-0436">Ligase</keyword>
<dbReference type="PANTHER" id="PTHR44845">
    <property type="entry name" value="CARRIER DOMAIN-CONTAINING PROTEIN"/>
    <property type="match status" value="1"/>
</dbReference>
<accession>A0A542XTM3</accession>
<gene>
    <name evidence="5" type="ORF">FB564_4381</name>
    <name evidence="4" type="ORF">Sar04_47860</name>
</gene>
<evidence type="ECO:0000256" key="2">
    <source>
        <dbReference type="ARBA" id="ARBA00022553"/>
    </source>
</evidence>
<evidence type="ECO:0000256" key="1">
    <source>
        <dbReference type="ARBA" id="ARBA00022450"/>
    </source>
</evidence>
<dbReference type="PANTHER" id="PTHR44845:SF6">
    <property type="entry name" value="BETA-ALANINE-ACTIVATING ENZYME"/>
    <property type="match status" value="1"/>
</dbReference>
<evidence type="ECO:0000259" key="3">
    <source>
        <dbReference type="Pfam" id="PF00501"/>
    </source>
</evidence>
<dbReference type="SUPFAM" id="SSF56801">
    <property type="entry name" value="Acetyl-CoA synthetase-like"/>
    <property type="match status" value="1"/>
</dbReference>
<organism evidence="5 6">
    <name type="scientific">Salinispora arenicola</name>
    <dbReference type="NCBI Taxonomy" id="168697"/>
    <lineage>
        <taxon>Bacteria</taxon>
        <taxon>Bacillati</taxon>
        <taxon>Actinomycetota</taxon>
        <taxon>Actinomycetes</taxon>
        <taxon>Micromonosporales</taxon>
        <taxon>Micromonosporaceae</taxon>
        <taxon>Salinispora</taxon>
    </lineage>
</organism>
<dbReference type="Pfam" id="PF00501">
    <property type="entry name" value="AMP-binding"/>
    <property type="match status" value="2"/>
</dbReference>
<dbReference type="GO" id="GO:0016874">
    <property type="term" value="F:ligase activity"/>
    <property type="evidence" value="ECO:0007669"/>
    <property type="project" value="UniProtKB-KW"/>
</dbReference>